<keyword evidence="2" id="KW-1185">Reference proteome</keyword>
<accession>A0A0C2WXT8</accession>
<dbReference type="Gene3D" id="1.10.510.10">
    <property type="entry name" value="Transferase(Phosphotransferase) domain 1"/>
    <property type="match status" value="1"/>
</dbReference>
<protein>
    <recommendedName>
        <fullName evidence="3">Serine-threonine/tyrosine-protein kinase catalytic domain-containing protein</fullName>
    </recommendedName>
</protein>
<dbReference type="EMBL" id="KN818287">
    <property type="protein sequence ID" value="KIL61213.1"/>
    <property type="molecule type" value="Genomic_DNA"/>
</dbReference>
<dbReference type="HOGENOM" id="CLU_202712_0_0_1"/>
<gene>
    <name evidence="1" type="ORF">M378DRAFT_167195</name>
</gene>
<dbReference type="InParanoid" id="A0A0C2WXT8"/>
<evidence type="ECO:0000313" key="2">
    <source>
        <dbReference type="Proteomes" id="UP000054549"/>
    </source>
</evidence>
<dbReference type="AlphaFoldDB" id="A0A0C2WXT8"/>
<evidence type="ECO:0008006" key="3">
    <source>
        <dbReference type="Google" id="ProtNLM"/>
    </source>
</evidence>
<proteinExistence type="predicted"/>
<dbReference type="SUPFAM" id="SSF56112">
    <property type="entry name" value="Protein kinase-like (PK-like)"/>
    <property type="match status" value="1"/>
</dbReference>
<sequence>MCFDVKISFSGRVQNNSNAIAKRPSKPKIRDDAWQLIQRCCAKDPKRRPTMDDVVREMEAW</sequence>
<dbReference type="Proteomes" id="UP000054549">
    <property type="component" value="Unassembled WGS sequence"/>
</dbReference>
<reference evidence="1 2" key="1">
    <citation type="submission" date="2014-04" db="EMBL/GenBank/DDBJ databases">
        <title>Evolutionary Origins and Diversification of the Mycorrhizal Mutualists.</title>
        <authorList>
            <consortium name="DOE Joint Genome Institute"/>
            <consortium name="Mycorrhizal Genomics Consortium"/>
            <person name="Kohler A."/>
            <person name="Kuo A."/>
            <person name="Nagy L.G."/>
            <person name="Floudas D."/>
            <person name="Copeland A."/>
            <person name="Barry K.W."/>
            <person name="Cichocki N."/>
            <person name="Veneault-Fourrey C."/>
            <person name="LaButti K."/>
            <person name="Lindquist E.A."/>
            <person name="Lipzen A."/>
            <person name="Lundell T."/>
            <person name="Morin E."/>
            <person name="Murat C."/>
            <person name="Riley R."/>
            <person name="Ohm R."/>
            <person name="Sun H."/>
            <person name="Tunlid A."/>
            <person name="Henrissat B."/>
            <person name="Grigoriev I.V."/>
            <person name="Hibbett D.S."/>
            <person name="Martin F."/>
        </authorList>
    </citation>
    <scope>NUCLEOTIDE SEQUENCE [LARGE SCALE GENOMIC DNA]</scope>
    <source>
        <strain evidence="1 2">Koide BX008</strain>
    </source>
</reference>
<dbReference type="InterPro" id="IPR011009">
    <property type="entry name" value="Kinase-like_dom_sf"/>
</dbReference>
<name>A0A0C2WXT8_AMAMK</name>
<evidence type="ECO:0000313" key="1">
    <source>
        <dbReference type="EMBL" id="KIL61213.1"/>
    </source>
</evidence>
<dbReference type="OrthoDB" id="26722at2759"/>
<organism evidence="1 2">
    <name type="scientific">Amanita muscaria (strain Koide BX008)</name>
    <dbReference type="NCBI Taxonomy" id="946122"/>
    <lineage>
        <taxon>Eukaryota</taxon>
        <taxon>Fungi</taxon>
        <taxon>Dikarya</taxon>
        <taxon>Basidiomycota</taxon>
        <taxon>Agaricomycotina</taxon>
        <taxon>Agaricomycetes</taxon>
        <taxon>Agaricomycetidae</taxon>
        <taxon>Agaricales</taxon>
        <taxon>Pluteineae</taxon>
        <taxon>Amanitaceae</taxon>
        <taxon>Amanita</taxon>
    </lineage>
</organism>